<evidence type="ECO:0000313" key="4">
    <source>
        <dbReference type="Proteomes" id="UP001501425"/>
    </source>
</evidence>
<dbReference type="Proteomes" id="UP001501425">
    <property type="component" value="Unassembled WGS sequence"/>
</dbReference>
<feature type="transmembrane region" description="Helical" evidence="1">
    <location>
        <begin position="12"/>
        <end position="38"/>
    </location>
</feature>
<reference evidence="3 5" key="3">
    <citation type="submission" date="2024-06" db="EMBL/GenBank/DDBJ databases">
        <title>Halorubrum miltondacostae sp. nov., a potential PHA producer isolated from an inland solar saltern in Rio Maior, Portugal.</title>
        <authorList>
            <person name="Albuquerque L."/>
            <person name="Viver T."/>
            <person name="Barroso C."/>
            <person name="Claudino R."/>
            <person name="Galvan M."/>
            <person name="Simoes G."/>
            <person name="Lobo Da Cunha A."/>
            <person name="Egas C."/>
        </authorList>
    </citation>
    <scope>NUCLEOTIDE SEQUENCE [LARGE SCALE GENOMIC DNA]</scope>
    <source>
        <strain evidence="3 5">DSM 18646</strain>
    </source>
</reference>
<name>A0AAV3SQ00_9EURY</name>
<evidence type="ECO:0000313" key="5">
    <source>
        <dbReference type="Proteomes" id="UP001567571"/>
    </source>
</evidence>
<protein>
    <submittedName>
        <fullName evidence="2">Uncharacterized protein</fullName>
    </submittedName>
</protein>
<dbReference type="EMBL" id="BAAADQ010000005">
    <property type="protein sequence ID" value="GAA0539385.1"/>
    <property type="molecule type" value="Genomic_DNA"/>
</dbReference>
<reference evidence="2" key="1">
    <citation type="journal article" date="2014" name="Int. J. Syst. Evol. Microbiol.">
        <title>Complete genome sequence of Corynebacterium casei LMG S-19264T (=DSM 44701T), isolated from a smear-ripened cheese.</title>
        <authorList>
            <consortium name="US DOE Joint Genome Institute (JGI-PGF)"/>
            <person name="Walter F."/>
            <person name="Albersmeier A."/>
            <person name="Kalinowski J."/>
            <person name="Ruckert C."/>
        </authorList>
    </citation>
    <scope>NUCLEOTIDE SEQUENCE</scope>
    <source>
        <strain evidence="2">JCM 14265</strain>
    </source>
</reference>
<evidence type="ECO:0000313" key="2">
    <source>
        <dbReference type="EMBL" id="GAA0539385.1"/>
    </source>
</evidence>
<gene>
    <name evidence="3" type="ORF">ABNG02_15880</name>
    <name evidence="2" type="ORF">GCM10008994_13120</name>
</gene>
<dbReference type="EMBL" id="JBEDNW010000010">
    <property type="protein sequence ID" value="MEZ3168794.1"/>
    <property type="molecule type" value="Genomic_DNA"/>
</dbReference>
<organism evidence="2 4">
    <name type="scientific">Halorubrum ejinorense</name>
    <dbReference type="NCBI Taxonomy" id="425309"/>
    <lineage>
        <taxon>Archaea</taxon>
        <taxon>Methanobacteriati</taxon>
        <taxon>Methanobacteriota</taxon>
        <taxon>Stenosarchaea group</taxon>
        <taxon>Halobacteria</taxon>
        <taxon>Halobacteriales</taxon>
        <taxon>Haloferacaceae</taxon>
        <taxon>Halorubrum</taxon>
    </lineage>
</organism>
<evidence type="ECO:0000313" key="3">
    <source>
        <dbReference type="EMBL" id="MEZ3168794.1"/>
    </source>
</evidence>
<reference evidence="2" key="2">
    <citation type="submission" date="2023-12" db="EMBL/GenBank/DDBJ databases">
        <authorList>
            <person name="Sun Q."/>
            <person name="Inoue M."/>
        </authorList>
    </citation>
    <scope>NUCLEOTIDE SEQUENCE</scope>
    <source>
        <strain evidence="2">JCM 14265</strain>
    </source>
</reference>
<comment type="caution">
    <text evidence="2">The sequence shown here is derived from an EMBL/GenBank/DDBJ whole genome shotgun (WGS) entry which is preliminary data.</text>
</comment>
<dbReference type="AlphaFoldDB" id="A0AAV3SQ00"/>
<dbReference type="Proteomes" id="UP001567571">
    <property type="component" value="Unassembled WGS sequence"/>
</dbReference>
<proteinExistence type="predicted"/>
<keyword evidence="5" id="KW-1185">Reference proteome</keyword>
<keyword evidence="1" id="KW-1133">Transmembrane helix</keyword>
<keyword evidence="1" id="KW-0812">Transmembrane</keyword>
<evidence type="ECO:0000256" key="1">
    <source>
        <dbReference type="SAM" id="Phobius"/>
    </source>
</evidence>
<dbReference type="RefSeq" id="WP_343777664.1">
    <property type="nucleotide sequence ID" value="NZ_BAAADQ010000005.1"/>
</dbReference>
<keyword evidence="1" id="KW-0472">Membrane</keyword>
<accession>A0AAV3SQ00</accession>
<sequence length="43" mass="4438">MPSDEVLGYIEVTPAMLVVYALLVVALVTVAIAFGAYLGGVVL</sequence>